<dbReference type="InterPro" id="IPR029064">
    <property type="entry name" value="Ribosomal_eL30-like_sf"/>
</dbReference>
<gene>
    <name evidence="2" type="ORF">IAA83_02960</name>
</gene>
<comment type="caution">
    <text evidence="2">The sequence shown here is derived from an EMBL/GenBank/DDBJ whole genome shotgun (WGS) entry which is preliminary data.</text>
</comment>
<sequence>MDRNRALNLLSLARKGGNIQLGEENVGAASRAGQARLIVVASDAADNTYGRVKTFSHAGKTTFIRVPYTKEELGHACGRAVCAMAAITDVALARAFVNALGQPEKYAELLADLDRRVERVQQRRREEKAHRNNIKHGKK</sequence>
<evidence type="ECO:0000313" key="3">
    <source>
        <dbReference type="Proteomes" id="UP000886741"/>
    </source>
</evidence>
<proteinExistence type="predicted"/>
<evidence type="ECO:0000259" key="1">
    <source>
        <dbReference type="Pfam" id="PF01248"/>
    </source>
</evidence>
<accession>A0A9D1F938</accession>
<protein>
    <submittedName>
        <fullName evidence="2">Ribosomal L7Ae/L30e/S12e/Gadd45 family protein</fullName>
    </submittedName>
</protein>
<dbReference type="Proteomes" id="UP000886741">
    <property type="component" value="Unassembled WGS sequence"/>
</dbReference>
<dbReference type="EMBL" id="DVJJ01000050">
    <property type="protein sequence ID" value="HIS64316.1"/>
    <property type="molecule type" value="Genomic_DNA"/>
</dbReference>
<reference evidence="2" key="2">
    <citation type="journal article" date="2021" name="PeerJ">
        <title>Extensive microbial diversity within the chicken gut microbiome revealed by metagenomics and culture.</title>
        <authorList>
            <person name="Gilroy R."/>
            <person name="Ravi A."/>
            <person name="Getino M."/>
            <person name="Pursley I."/>
            <person name="Horton D.L."/>
            <person name="Alikhan N.F."/>
            <person name="Baker D."/>
            <person name="Gharbi K."/>
            <person name="Hall N."/>
            <person name="Watson M."/>
            <person name="Adriaenssens E.M."/>
            <person name="Foster-Nyarko E."/>
            <person name="Jarju S."/>
            <person name="Secka A."/>
            <person name="Antonio M."/>
            <person name="Oren A."/>
            <person name="Chaudhuri R.R."/>
            <person name="La Ragione R."/>
            <person name="Hildebrand F."/>
            <person name="Pallen M.J."/>
        </authorList>
    </citation>
    <scope>NUCLEOTIDE SEQUENCE</scope>
    <source>
        <strain evidence="2">ChiBcec16-1751</strain>
    </source>
</reference>
<reference evidence="2" key="1">
    <citation type="submission" date="2020-10" db="EMBL/GenBank/DDBJ databases">
        <authorList>
            <person name="Gilroy R."/>
        </authorList>
    </citation>
    <scope>NUCLEOTIDE SEQUENCE</scope>
    <source>
        <strain evidence="2">ChiBcec16-1751</strain>
    </source>
</reference>
<organism evidence="2 3">
    <name type="scientific">Candidatus Avoscillospira avistercoris</name>
    <dbReference type="NCBI Taxonomy" id="2840707"/>
    <lineage>
        <taxon>Bacteria</taxon>
        <taxon>Bacillati</taxon>
        <taxon>Bacillota</taxon>
        <taxon>Clostridia</taxon>
        <taxon>Eubacteriales</taxon>
        <taxon>Oscillospiraceae</taxon>
        <taxon>Oscillospiraceae incertae sedis</taxon>
        <taxon>Candidatus Avoscillospira</taxon>
    </lineage>
</organism>
<feature type="domain" description="Ribosomal protein eL8/eL30/eS12/Gadd45" evidence="1">
    <location>
        <begin position="8"/>
        <end position="88"/>
    </location>
</feature>
<evidence type="ECO:0000313" key="2">
    <source>
        <dbReference type="EMBL" id="HIS64316.1"/>
    </source>
</evidence>
<name>A0A9D1F938_9FIRM</name>
<dbReference type="AlphaFoldDB" id="A0A9D1F938"/>
<dbReference type="Gene3D" id="3.30.1330.30">
    <property type="match status" value="1"/>
</dbReference>
<dbReference type="InterPro" id="IPR004038">
    <property type="entry name" value="Ribosomal_eL8/eL30/eS12/Gad45"/>
</dbReference>
<dbReference type="Pfam" id="PF01248">
    <property type="entry name" value="Ribosomal_L7Ae"/>
    <property type="match status" value="1"/>
</dbReference>
<dbReference type="SUPFAM" id="SSF55315">
    <property type="entry name" value="L30e-like"/>
    <property type="match status" value="1"/>
</dbReference>